<dbReference type="Proteomes" id="UP001597295">
    <property type="component" value="Unassembled WGS sequence"/>
</dbReference>
<sequence length="414" mass="44046">MKQHLVPSALYLALAAALAGPALAQEAPGTAITVNPRELPAPYATPSATNGPRIIPRPSGAGLQVPENFKAQVFADNMLHPRNIAIAPDGAVMVAESTAGQISILRDENGDGRADRANAFMTGLNRPFGMAFQGNTLYVADTEGVWRASYRAGQQAPTSPPQRITASGALGSGTGHSTRSLAFNATGDRFYVGVGSRSNVEEEEAPRASIISFAADGSDRRLVASGLRNPVGMAIYPETDRLWTVVNERDGLGDGLVPDYLTQVAPGAFYGWPYAYLGPNPQPGFAERRPDLVAKTQMPDLLFRAHSAPIGLVFYDARMFPAEMRGDAFVALRGSWNAGSPRGYQIVRVPFANGRPKGGYEVFASGFRTGGTERAEVWGRPAGLAVAADGALLIADDTSRTIWRVSYTAPARRN</sequence>
<keyword evidence="5" id="KW-1185">Reference proteome</keyword>
<proteinExistence type="predicted"/>
<feature type="compositionally biased region" description="Polar residues" evidence="1">
    <location>
        <begin position="155"/>
        <end position="165"/>
    </location>
</feature>
<dbReference type="InterPro" id="IPR054539">
    <property type="entry name" value="Beta-prop_PDH"/>
</dbReference>
<feature type="region of interest" description="Disordered" evidence="1">
    <location>
        <begin position="153"/>
        <end position="173"/>
    </location>
</feature>
<name>A0ABW5DKP9_9PROT</name>
<feature type="region of interest" description="Disordered" evidence="1">
    <location>
        <begin position="42"/>
        <end position="61"/>
    </location>
</feature>
<feature type="domain" description="Pyrroloquinoline quinone-dependent pyranose dehydrogenase beta-propeller" evidence="3">
    <location>
        <begin position="64"/>
        <end position="252"/>
    </location>
</feature>
<reference evidence="5" key="1">
    <citation type="journal article" date="2019" name="Int. J. Syst. Evol. Microbiol.">
        <title>The Global Catalogue of Microorganisms (GCM) 10K type strain sequencing project: providing services to taxonomists for standard genome sequencing and annotation.</title>
        <authorList>
            <consortium name="The Broad Institute Genomics Platform"/>
            <consortium name="The Broad Institute Genome Sequencing Center for Infectious Disease"/>
            <person name="Wu L."/>
            <person name="Ma J."/>
        </authorList>
    </citation>
    <scope>NUCLEOTIDE SEQUENCE [LARGE SCALE GENOMIC DNA]</scope>
    <source>
        <strain evidence="5">CGMCC 1.19062</strain>
    </source>
</reference>
<dbReference type="EMBL" id="JBHUIP010000003">
    <property type="protein sequence ID" value="MFD2261692.1"/>
    <property type="molecule type" value="Genomic_DNA"/>
</dbReference>
<evidence type="ECO:0000313" key="5">
    <source>
        <dbReference type="Proteomes" id="UP001597295"/>
    </source>
</evidence>
<evidence type="ECO:0000313" key="4">
    <source>
        <dbReference type="EMBL" id="MFD2261692.1"/>
    </source>
</evidence>
<comment type="caution">
    <text evidence="4">The sequence shown here is derived from an EMBL/GenBank/DDBJ whole genome shotgun (WGS) entry which is preliminary data.</text>
</comment>
<dbReference type="PANTHER" id="PTHR33546">
    <property type="entry name" value="LARGE, MULTIFUNCTIONAL SECRETED PROTEIN-RELATED"/>
    <property type="match status" value="1"/>
</dbReference>
<feature type="signal peptide" evidence="2">
    <location>
        <begin position="1"/>
        <end position="24"/>
    </location>
</feature>
<dbReference type="SUPFAM" id="SSF50952">
    <property type="entry name" value="Soluble quinoprotein glucose dehydrogenase"/>
    <property type="match status" value="1"/>
</dbReference>
<gene>
    <name evidence="4" type="ORF">ACFSM5_02255</name>
</gene>
<evidence type="ECO:0000259" key="3">
    <source>
        <dbReference type="Pfam" id="PF22807"/>
    </source>
</evidence>
<evidence type="ECO:0000256" key="1">
    <source>
        <dbReference type="SAM" id="MobiDB-lite"/>
    </source>
</evidence>
<organism evidence="4 5">
    <name type="scientific">Lacibacterium aquatile</name>
    <dbReference type="NCBI Taxonomy" id="1168082"/>
    <lineage>
        <taxon>Bacteria</taxon>
        <taxon>Pseudomonadati</taxon>
        <taxon>Pseudomonadota</taxon>
        <taxon>Alphaproteobacteria</taxon>
        <taxon>Rhodospirillales</taxon>
        <taxon>Rhodospirillaceae</taxon>
    </lineage>
</organism>
<dbReference type="PANTHER" id="PTHR33546:SF1">
    <property type="entry name" value="LARGE, MULTIFUNCTIONAL SECRETED PROTEIN"/>
    <property type="match status" value="1"/>
</dbReference>
<keyword evidence="2" id="KW-0732">Signal</keyword>
<dbReference type="Gene3D" id="2.120.10.30">
    <property type="entry name" value="TolB, C-terminal domain"/>
    <property type="match status" value="1"/>
</dbReference>
<evidence type="ECO:0000256" key="2">
    <source>
        <dbReference type="SAM" id="SignalP"/>
    </source>
</evidence>
<protein>
    <submittedName>
        <fullName evidence="4">PQQ-dependent sugar dehydrogenase</fullName>
    </submittedName>
</protein>
<feature type="domain" description="Pyrroloquinoline quinone-dependent pyranose dehydrogenase beta-propeller" evidence="3">
    <location>
        <begin position="295"/>
        <end position="406"/>
    </location>
</feature>
<dbReference type="InterPro" id="IPR011042">
    <property type="entry name" value="6-blade_b-propeller_TolB-like"/>
</dbReference>
<accession>A0ABW5DKP9</accession>
<dbReference type="Pfam" id="PF22807">
    <property type="entry name" value="TrAA12"/>
    <property type="match status" value="2"/>
</dbReference>
<feature type="chain" id="PRO_5047148369" evidence="2">
    <location>
        <begin position="25"/>
        <end position="414"/>
    </location>
</feature>
<dbReference type="RefSeq" id="WP_379874608.1">
    <property type="nucleotide sequence ID" value="NZ_JBHUIP010000003.1"/>
</dbReference>
<dbReference type="InterPro" id="IPR011041">
    <property type="entry name" value="Quinoprot_gluc/sorb_DH_b-prop"/>
</dbReference>